<evidence type="ECO:0000313" key="1">
    <source>
        <dbReference type="EMBL" id="GFH11978.1"/>
    </source>
</evidence>
<protein>
    <submittedName>
        <fullName evidence="1">Uncharacterized protein</fullName>
    </submittedName>
</protein>
<dbReference type="AlphaFoldDB" id="A0A699YWR0"/>
<name>A0A699YWR0_HAELA</name>
<evidence type="ECO:0000313" key="2">
    <source>
        <dbReference type="Proteomes" id="UP000485058"/>
    </source>
</evidence>
<comment type="caution">
    <text evidence="1">The sequence shown here is derived from an EMBL/GenBank/DDBJ whole genome shotgun (WGS) entry which is preliminary data.</text>
</comment>
<keyword evidence="2" id="KW-1185">Reference proteome</keyword>
<feature type="non-terminal residue" evidence="1">
    <location>
        <position position="89"/>
    </location>
</feature>
<organism evidence="1 2">
    <name type="scientific">Haematococcus lacustris</name>
    <name type="common">Green alga</name>
    <name type="synonym">Haematococcus pluvialis</name>
    <dbReference type="NCBI Taxonomy" id="44745"/>
    <lineage>
        <taxon>Eukaryota</taxon>
        <taxon>Viridiplantae</taxon>
        <taxon>Chlorophyta</taxon>
        <taxon>core chlorophytes</taxon>
        <taxon>Chlorophyceae</taxon>
        <taxon>CS clade</taxon>
        <taxon>Chlamydomonadales</taxon>
        <taxon>Haematococcaceae</taxon>
        <taxon>Haematococcus</taxon>
    </lineage>
</organism>
<reference evidence="1 2" key="1">
    <citation type="submission" date="2020-02" db="EMBL/GenBank/DDBJ databases">
        <title>Draft genome sequence of Haematococcus lacustris strain NIES-144.</title>
        <authorList>
            <person name="Morimoto D."/>
            <person name="Nakagawa S."/>
            <person name="Yoshida T."/>
            <person name="Sawayama S."/>
        </authorList>
    </citation>
    <scope>NUCLEOTIDE SEQUENCE [LARGE SCALE GENOMIC DNA]</scope>
    <source>
        <strain evidence="1 2">NIES-144</strain>
    </source>
</reference>
<accession>A0A699YWR0</accession>
<feature type="non-terminal residue" evidence="1">
    <location>
        <position position="1"/>
    </location>
</feature>
<sequence>MPSCFSASSDLILSEARAREIQQDASNSQLLAGSAFRAICIECPRGPRKMDQAGGLAGQHTVTCCKAGLMGQAGGGPELHAELAAAITA</sequence>
<gene>
    <name evidence="1" type="ORF">HaLaN_07585</name>
</gene>
<proteinExistence type="predicted"/>
<dbReference type="Proteomes" id="UP000485058">
    <property type="component" value="Unassembled WGS sequence"/>
</dbReference>
<dbReference type="EMBL" id="BLLF01000455">
    <property type="protein sequence ID" value="GFH11978.1"/>
    <property type="molecule type" value="Genomic_DNA"/>
</dbReference>